<feature type="transmembrane region" description="Helical" evidence="7">
    <location>
        <begin position="288"/>
        <end position="307"/>
    </location>
</feature>
<gene>
    <name evidence="9" type="ORF">CBY09_00180</name>
</gene>
<dbReference type="PANTHER" id="PTHR43711:SF26">
    <property type="entry name" value="SENSOR HISTIDINE KINASE RCSC"/>
    <property type="match status" value="1"/>
</dbReference>
<dbReference type="EC" id="2.7.13.3" evidence="2"/>
<feature type="domain" description="Histidine kinase" evidence="8">
    <location>
        <begin position="499"/>
        <end position="712"/>
    </location>
</feature>
<dbReference type="GO" id="GO:0000155">
    <property type="term" value="F:phosphorelay sensor kinase activity"/>
    <property type="evidence" value="ECO:0007669"/>
    <property type="project" value="InterPro"/>
</dbReference>
<dbReference type="InterPro" id="IPR003594">
    <property type="entry name" value="HATPase_dom"/>
</dbReference>
<dbReference type="InterPro" id="IPR036890">
    <property type="entry name" value="HATPase_C_sf"/>
</dbReference>
<keyword evidence="6" id="KW-0902">Two-component regulatory system</keyword>
<dbReference type="AlphaFoldDB" id="A0A235ESG1"/>
<keyword evidence="7" id="KW-0812">Transmembrane</keyword>
<name>A0A235ESG1_9BURK</name>
<dbReference type="EMBL" id="NOIG01000001">
    <property type="protein sequence ID" value="OYD51960.1"/>
    <property type="molecule type" value="Genomic_DNA"/>
</dbReference>
<dbReference type="Gene3D" id="3.30.565.10">
    <property type="entry name" value="Histidine kinase-like ATPase, C-terminal domain"/>
    <property type="match status" value="1"/>
</dbReference>
<dbReference type="SMART" id="SM00387">
    <property type="entry name" value="HATPase_c"/>
    <property type="match status" value="1"/>
</dbReference>
<evidence type="ECO:0000313" key="9">
    <source>
        <dbReference type="EMBL" id="OYD51960.1"/>
    </source>
</evidence>
<feature type="transmembrane region" description="Helical" evidence="7">
    <location>
        <begin position="421"/>
        <end position="440"/>
    </location>
</feature>
<dbReference type="InterPro" id="IPR005467">
    <property type="entry name" value="His_kinase_dom"/>
</dbReference>
<dbReference type="SUPFAM" id="SSF55874">
    <property type="entry name" value="ATPase domain of HSP90 chaperone/DNA topoisomerase II/histidine kinase"/>
    <property type="match status" value="1"/>
</dbReference>
<dbReference type="Pfam" id="PF07696">
    <property type="entry name" value="7TMR-DISMED2"/>
    <property type="match status" value="1"/>
</dbReference>
<evidence type="ECO:0000256" key="4">
    <source>
        <dbReference type="ARBA" id="ARBA00022679"/>
    </source>
</evidence>
<evidence type="ECO:0000256" key="5">
    <source>
        <dbReference type="ARBA" id="ARBA00022777"/>
    </source>
</evidence>
<evidence type="ECO:0000256" key="6">
    <source>
        <dbReference type="ARBA" id="ARBA00023012"/>
    </source>
</evidence>
<comment type="catalytic activity">
    <reaction evidence="1">
        <text>ATP + protein L-histidine = ADP + protein N-phospho-L-histidine.</text>
        <dbReference type="EC" id="2.7.13.3"/>
    </reaction>
</comment>
<dbReference type="Proteomes" id="UP000215441">
    <property type="component" value="Unassembled WGS sequence"/>
</dbReference>
<dbReference type="InterPro" id="IPR050736">
    <property type="entry name" value="Sensor_HK_Regulatory"/>
</dbReference>
<feature type="transmembrane region" description="Helical" evidence="7">
    <location>
        <begin position="327"/>
        <end position="346"/>
    </location>
</feature>
<dbReference type="SUPFAM" id="SSF47384">
    <property type="entry name" value="Homodimeric domain of signal transducing histidine kinase"/>
    <property type="match status" value="1"/>
</dbReference>
<dbReference type="InterPro" id="IPR011622">
    <property type="entry name" value="7TMR_DISM_rcpt_extracell_dom2"/>
</dbReference>
<evidence type="ECO:0000256" key="3">
    <source>
        <dbReference type="ARBA" id="ARBA00022553"/>
    </source>
</evidence>
<dbReference type="Gene3D" id="1.10.287.130">
    <property type="match status" value="1"/>
</dbReference>
<dbReference type="CDD" id="cd00082">
    <property type="entry name" value="HisKA"/>
    <property type="match status" value="1"/>
</dbReference>
<feature type="transmembrane region" description="Helical" evidence="7">
    <location>
        <begin position="352"/>
        <end position="373"/>
    </location>
</feature>
<keyword evidence="10" id="KW-1185">Reference proteome</keyword>
<feature type="transmembrane region" description="Helical" evidence="7">
    <location>
        <begin position="233"/>
        <end position="251"/>
    </location>
</feature>
<sequence length="716" mass="78157">MIGSADMTGIDGGSETFGYVPLCQRIDEPAMHNNSRKLTANPPPIQSHTACCWLAALWVCLLVVIALWPATARSSTLFATAQLGWDIPMDRLDDPLGHLGPDAVAGTEASAMTSRLSTPLNAGYLGHTVWLRFEVPAPTLGPGQEGLWLLAQPTYLDFVTLYQKGVNGEWLEQTSGDLVPPNQKVGIRQHLFRLVPGQTALVRIQTTSAIQFQAEVLTTEALAVELARSERGMGLYFGAMAILLVCIWAATAIFRTRALFSLAVLGTVSAIHIFNVRGYGSLWSPDEFTVWASHAVGIGAFLLPATLAWQIKEQLTRGTRYRRTDRLLTFLIALNLLGTLSVPLGFYPAVAWVNLVSLLAADVAGVAMCLLTLRRRDRIAAHALLLAAYGLHGLGGVPIAILMTGLVPLRIDATSLWQLEAIAFTSLLAIAVFVGMVARYRQAQLAKDRAIERLALSEHSLEERIEQRTAQLTEAQTALGQALENERTLRDEQKQFFHMISHEFRTPLAVIDSAAAEQQAFPSPDLPSQTDRAAQIRRACRRLTSLVDSCLINERLDSAGFSLQASPTRVSDLLQHAAQLVHWSPRHHLQLFTDAAPEEWVCDATLLHIALSNLVDNAVKYAAAGEIFIAARRGESGLLEISVADEGSGMSLDVMNRIFERFERGDRTDQSRGFGLGLWVARRVARLHGGDITVESTVGEGTCFTLSLQAQRIGQG</sequence>
<keyword evidence="7" id="KW-1133">Transmembrane helix</keyword>
<dbReference type="Gene3D" id="2.60.40.2380">
    <property type="match status" value="1"/>
</dbReference>
<dbReference type="InterPro" id="IPR003661">
    <property type="entry name" value="HisK_dim/P_dom"/>
</dbReference>
<evidence type="ECO:0000313" key="10">
    <source>
        <dbReference type="Proteomes" id="UP000215441"/>
    </source>
</evidence>
<feature type="transmembrane region" description="Helical" evidence="7">
    <location>
        <begin position="50"/>
        <end position="70"/>
    </location>
</feature>
<proteinExistence type="predicted"/>
<dbReference type="CDD" id="cd00075">
    <property type="entry name" value="HATPase"/>
    <property type="match status" value="1"/>
</dbReference>
<evidence type="ECO:0000256" key="7">
    <source>
        <dbReference type="SAM" id="Phobius"/>
    </source>
</evidence>
<dbReference type="PROSITE" id="PS50109">
    <property type="entry name" value="HIS_KIN"/>
    <property type="match status" value="1"/>
</dbReference>
<dbReference type="PANTHER" id="PTHR43711">
    <property type="entry name" value="TWO-COMPONENT HISTIDINE KINASE"/>
    <property type="match status" value="1"/>
</dbReference>
<keyword evidence="4" id="KW-0808">Transferase</keyword>
<comment type="caution">
    <text evidence="9">The sequence shown here is derived from an EMBL/GenBank/DDBJ whole genome shotgun (WGS) entry which is preliminary data.</text>
</comment>
<feature type="transmembrane region" description="Helical" evidence="7">
    <location>
        <begin position="258"/>
        <end position="276"/>
    </location>
</feature>
<dbReference type="PRINTS" id="PR00344">
    <property type="entry name" value="BCTRLSENSOR"/>
</dbReference>
<feature type="transmembrane region" description="Helical" evidence="7">
    <location>
        <begin position="385"/>
        <end position="409"/>
    </location>
</feature>
<protein>
    <recommendedName>
        <fullName evidence="2">histidine kinase</fullName>
        <ecNumber evidence="2">2.7.13.3</ecNumber>
    </recommendedName>
</protein>
<accession>A0A235ESG1</accession>
<evidence type="ECO:0000256" key="1">
    <source>
        <dbReference type="ARBA" id="ARBA00000085"/>
    </source>
</evidence>
<keyword evidence="5" id="KW-0418">Kinase</keyword>
<dbReference type="SMART" id="SM00388">
    <property type="entry name" value="HisKA"/>
    <property type="match status" value="1"/>
</dbReference>
<evidence type="ECO:0000256" key="2">
    <source>
        <dbReference type="ARBA" id="ARBA00012438"/>
    </source>
</evidence>
<reference evidence="9 10" key="1">
    <citation type="submission" date="2017-07" db="EMBL/GenBank/DDBJ databases">
        <title>Acidovorax KNDSW TSA 6 genome sequence and assembly.</title>
        <authorList>
            <person name="Mayilraj S."/>
        </authorList>
    </citation>
    <scope>NUCLEOTIDE SEQUENCE [LARGE SCALE GENOMIC DNA]</scope>
    <source>
        <strain evidence="9 10">KNDSW-TSA6</strain>
    </source>
</reference>
<evidence type="ECO:0000259" key="8">
    <source>
        <dbReference type="PROSITE" id="PS50109"/>
    </source>
</evidence>
<dbReference type="Pfam" id="PF02518">
    <property type="entry name" value="HATPase_c"/>
    <property type="match status" value="1"/>
</dbReference>
<dbReference type="OrthoDB" id="8807260at2"/>
<keyword evidence="7" id="KW-0472">Membrane</keyword>
<dbReference type="InterPro" id="IPR004358">
    <property type="entry name" value="Sig_transdc_His_kin-like_C"/>
</dbReference>
<dbReference type="Pfam" id="PF00512">
    <property type="entry name" value="HisKA"/>
    <property type="match status" value="1"/>
</dbReference>
<keyword evidence="3" id="KW-0597">Phosphoprotein</keyword>
<organism evidence="9 10">
    <name type="scientific">Acidovorax kalamii</name>
    <dbReference type="NCBI Taxonomy" id="2004485"/>
    <lineage>
        <taxon>Bacteria</taxon>
        <taxon>Pseudomonadati</taxon>
        <taxon>Pseudomonadota</taxon>
        <taxon>Betaproteobacteria</taxon>
        <taxon>Burkholderiales</taxon>
        <taxon>Comamonadaceae</taxon>
        <taxon>Acidovorax</taxon>
    </lineage>
</organism>
<dbReference type="InterPro" id="IPR036097">
    <property type="entry name" value="HisK_dim/P_sf"/>
</dbReference>